<keyword evidence="3" id="KW-1185">Reference proteome</keyword>
<dbReference type="OrthoDB" id="241236at2157"/>
<reference evidence="3" key="1">
    <citation type="submission" date="2016-10" db="EMBL/GenBank/DDBJ databases">
        <authorList>
            <person name="Varghese N."/>
            <person name="Submissions S."/>
        </authorList>
    </citation>
    <scope>NUCLEOTIDE SEQUENCE [LARGE SCALE GENOMIC DNA]</scope>
    <source>
        <strain evidence="3">IBRC-M 10043</strain>
    </source>
</reference>
<keyword evidence="1" id="KW-1133">Transmembrane helix</keyword>
<keyword evidence="1" id="KW-0472">Membrane</keyword>
<gene>
    <name evidence="2" type="ORF">SAMN05216388_1002172</name>
</gene>
<keyword evidence="1" id="KW-0812">Transmembrane</keyword>
<dbReference type="EMBL" id="FOCX01000002">
    <property type="protein sequence ID" value="SEN25733.1"/>
    <property type="molecule type" value="Genomic_DNA"/>
</dbReference>
<feature type="transmembrane region" description="Helical" evidence="1">
    <location>
        <begin position="253"/>
        <end position="272"/>
    </location>
</feature>
<protein>
    <submittedName>
        <fullName evidence="2">Uncharacterized protein</fullName>
    </submittedName>
</protein>
<dbReference type="Proteomes" id="UP000198775">
    <property type="component" value="Unassembled WGS sequence"/>
</dbReference>
<feature type="transmembrane region" description="Helical" evidence="1">
    <location>
        <begin position="56"/>
        <end position="78"/>
    </location>
</feature>
<dbReference type="AlphaFoldDB" id="A0A1H8F1V6"/>
<feature type="transmembrane region" description="Helical" evidence="1">
    <location>
        <begin position="27"/>
        <end position="50"/>
    </location>
</feature>
<accession>A0A1H8F1V6</accession>
<organism evidence="2 3">
    <name type="scientific">Halorientalis persicus</name>
    <dbReference type="NCBI Taxonomy" id="1367881"/>
    <lineage>
        <taxon>Archaea</taxon>
        <taxon>Methanobacteriati</taxon>
        <taxon>Methanobacteriota</taxon>
        <taxon>Stenosarchaea group</taxon>
        <taxon>Halobacteria</taxon>
        <taxon>Halobacteriales</taxon>
        <taxon>Haloarculaceae</taxon>
        <taxon>Halorientalis</taxon>
    </lineage>
</organism>
<evidence type="ECO:0000256" key="1">
    <source>
        <dbReference type="SAM" id="Phobius"/>
    </source>
</evidence>
<evidence type="ECO:0000313" key="2">
    <source>
        <dbReference type="EMBL" id="SEN25733.1"/>
    </source>
</evidence>
<name>A0A1H8F1V6_9EURY</name>
<proteinExistence type="predicted"/>
<dbReference type="RefSeq" id="WP_092657452.1">
    <property type="nucleotide sequence ID" value="NZ_FOCX01000002.1"/>
</dbReference>
<sequence length="275" mass="29124">MPSAVSWRYDYGTEPWLRWLVRAGMGAVFGVYAGILALGSLGVVLVFFVGSTEVKLLVVLLALVGGPFSLLYLLPMITDRSQRKLPFTDREPRIPGRERVVVGIVGGLALAVATAIDEWLALALFAAGFLAGTVGVVCSTRGEIDPETATYENEYREWDLARVTDYSARRLGPLVVVTPSASGPGRFGAVPSWLLVPVTVADDATAALDEIVATTEADPGRDPNRAVRAVAVAFAVLLFGTGAAAVTQLDGPIGWWAATITGFFAVIFLAVAREG</sequence>
<evidence type="ECO:0000313" key="3">
    <source>
        <dbReference type="Proteomes" id="UP000198775"/>
    </source>
</evidence>
<feature type="transmembrane region" description="Helical" evidence="1">
    <location>
        <begin position="229"/>
        <end position="247"/>
    </location>
</feature>
<feature type="transmembrane region" description="Helical" evidence="1">
    <location>
        <begin position="122"/>
        <end position="140"/>
    </location>
</feature>